<keyword evidence="3" id="KW-1185">Reference proteome</keyword>
<organism evidence="2 3">
    <name type="scientific">Hevea brasiliensis</name>
    <name type="common">Para rubber tree</name>
    <name type="synonym">Siphonia brasiliensis</name>
    <dbReference type="NCBI Taxonomy" id="3981"/>
    <lineage>
        <taxon>Eukaryota</taxon>
        <taxon>Viridiplantae</taxon>
        <taxon>Streptophyta</taxon>
        <taxon>Embryophyta</taxon>
        <taxon>Tracheophyta</taxon>
        <taxon>Spermatophyta</taxon>
        <taxon>Magnoliopsida</taxon>
        <taxon>eudicotyledons</taxon>
        <taxon>Gunneridae</taxon>
        <taxon>Pentapetalae</taxon>
        <taxon>rosids</taxon>
        <taxon>fabids</taxon>
        <taxon>Malpighiales</taxon>
        <taxon>Euphorbiaceae</taxon>
        <taxon>Crotonoideae</taxon>
        <taxon>Micrandreae</taxon>
        <taxon>Hevea</taxon>
    </lineage>
</organism>
<accession>A0A6A6NAK1</accession>
<feature type="compositionally biased region" description="Low complexity" evidence="1">
    <location>
        <begin position="295"/>
        <end position="305"/>
    </location>
</feature>
<dbReference type="Proteomes" id="UP000467840">
    <property type="component" value="Chromosome 11"/>
</dbReference>
<evidence type="ECO:0000313" key="2">
    <source>
        <dbReference type="EMBL" id="KAF2321578.1"/>
    </source>
</evidence>
<protein>
    <submittedName>
        <fullName evidence="2">Uncharacterized protein</fullName>
    </submittedName>
</protein>
<proteinExistence type="predicted"/>
<gene>
    <name evidence="2" type="ORF">GH714_000472</name>
</gene>
<evidence type="ECO:0000313" key="3">
    <source>
        <dbReference type="Proteomes" id="UP000467840"/>
    </source>
</evidence>
<dbReference type="AlphaFoldDB" id="A0A6A6NAK1"/>
<name>A0A6A6NAK1_HEVBR</name>
<sequence>MRQVGTVVPNGITNTMKLSPTEMTQEPENAHYQVPDGPLLHYSKEVREESQKAVVGASRGMQTNSSNFVSSSVSVQAFELCDDATTPFVDLTEQTLPNCQLVTCTKHLELHPPNCSLSSLLHFKSSENLYGGNYGRDYKSVAHSSQASDSEVVLDPQKNTVAGDVKVSSSAALDPSVPSSEEISICENNTLTTWPTSRPHTVPQSNFTSTSSAISTSQKNFQLEKGTNLQKPMTGKPGAGHLPPAFDDIIHVIRHSSFRVQNVDVGKLLNFVRDEFVIDELEAINMTTPVTAKSSSCSETMSMKSNISGHSGTKEMDNKNVVPSVPKSGTS</sequence>
<comment type="caution">
    <text evidence="2">The sequence shown here is derived from an EMBL/GenBank/DDBJ whole genome shotgun (WGS) entry which is preliminary data.</text>
</comment>
<evidence type="ECO:0000256" key="1">
    <source>
        <dbReference type="SAM" id="MobiDB-lite"/>
    </source>
</evidence>
<reference evidence="2 3" key="1">
    <citation type="journal article" date="2020" name="Mol. Plant">
        <title>The Chromosome-Based Rubber Tree Genome Provides New Insights into Spurge Genome Evolution and Rubber Biosynthesis.</title>
        <authorList>
            <person name="Liu J."/>
            <person name="Shi C."/>
            <person name="Shi C.C."/>
            <person name="Li W."/>
            <person name="Zhang Q.J."/>
            <person name="Zhang Y."/>
            <person name="Li K."/>
            <person name="Lu H.F."/>
            <person name="Shi C."/>
            <person name="Zhu S.T."/>
            <person name="Xiao Z.Y."/>
            <person name="Nan H."/>
            <person name="Yue Y."/>
            <person name="Zhu X.G."/>
            <person name="Wu Y."/>
            <person name="Hong X.N."/>
            <person name="Fan G.Y."/>
            <person name="Tong Y."/>
            <person name="Zhang D."/>
            <person name="Mao C.L."/>
            <person name="Liu Y.L."/>
            <person name="Hao S.J."/>
            <person name="Liu W.Q."/>
            <person name="Lv M.Q."/>
            <person name="Zhang H.B."/>
            <person name="Liu Y."/>
            <person name="Hu-Tang G.R."/>
            <person name="Wang J.P."/>
            <person name="Wang J.H."/>
            <person name="Sun Y.H."/>
            <person name="Ni S.B."/>
            <person name="Chen W.B."/>
            <person name="Zhang X.C."/>
            <person name="Jiao Y.N."/>
            <person name="Eichler E.E."/>
            <person name="Li G.H."/>
            <person name="Liu X."/>
            <person name="Gao L.Z."/>
        </authorList>
    </citation>
    <scope>NUCLEOTIDE SEQUENCE [LARGE SCALE GENOMIC DNA]</scope>
    <source>
        <strain evidence="3">cv. GT1</strain>
        <tissue evidence="2">Leaf</tissue>
    </source>
</reference>
<dbReference type="EMBL" id="JAAGAX010000002">
    <property type="protein sequence ID" value="KAF2321578.1"/>
    <property type="molecule type" value="Genomic_DNA"/>
</dbReference>
<feature type="region of interest" description="Disordered" evidence="1">
    <location>
        <begin position="295"/>
        <end position="331"/>
    </location>
</feature>